<accession>A0A6A4WDS3</accession>
<dbReference type="InterPro" id="IPR015009">
    <property type="entry name" value="Vinculin-bd_dom"/>
</dbReference>
<evidence type="ECO:0000256" key="3">
    <source>
        <dbReference type="SAM" id="Coils"/>
    </source>
</evidence>
<feature type="region of interest" description="Disordered" evidence="4">
    <location>
        <begin position="1"/>
        <end position="34"/>
    </location>
</feature>
<dbReference type="PROSITE" id="PS50945">
    <property type="entry name" value="I_LWEQ"/>
    <property type="match status" value="1"/>
</dbReference>
<dbReference type="InterPro" id="IPR054082">
    <property type="entry name" value="Talin_IBS2B"/>
</dbReference>
<dbReference type="PANTHER" id="PTHR19981">
    <property type="entry name" value="TALIN"/>
    <property type="match status" value="1"/>
</dbReference>
<dbReference type="FunFam" id="1.20.120.230:FF:000002">
    <property type="entry name" value="Talin 2"/>
    <property type="match status" value="1"/>
</dbReference>
<dbReference type="Gene3D" id="1.20.120.230">
    <property type="entry name" value="Alpha-catenin/vinculin-like"/>
    <property type="match status" value="3"/>
</dbReference>
<dbReference type="CDD" id="cd12150">
    <property type="entry name" value="talin-RS"/>
    <property type="match status" value="1"/>
</dbReference>
<dbReference type="Proteomes" id="UP000440578">
    <property type="component" value="Unassembled WGS sequence"/>
</dbReference>
<name>A0A6A4WDS3_AMPAM</name>
<dbReference type="InterPro" id="IPR002558">
    <property type="entry name" value="ILWEQ_dom"/>
</dbReference>
<dbReference type="Pfam" id="PF21692">
    <property type="entry name" value="Talin_R4"/>
    <property type="match status" value="1"/>
</dbReference>
<dbReference type="FunFam" id="1.20.1420.10:FF:000007">
    <property type="entry name" value="Talin 2"/>
    <property type="match status" value="1"/>
</dbReference>
<gene>
    <name evidence="6" type="primary">Tln2_2</name>
    <name evidence="6" type="ORF">FJT64_026599</name>
</gene>
<protein>
    <submittedName>
        <fullName evidence="6">Talin-2</fullName>
    </submittedName>
</protein>
<dbReference type="SUPFAM" id="SSF47220">
    <property type="entry name" value="alpha-catenin/vinculin-like"/>
    <property type="match status" value="4"/>
</dbReference>
<evidence type="ECO:0000259" key="5">
    <source>
        <dbReference type="PROSITE" id="PS50945"/>
    </source>
</evidence>
<feature type="compositionally biased region" description="Polar residues" evidence="4">
    <location>
        <begin position="1876"/>
        <end position="1886"/>
    </location>
</feature>
<dbReference type="EMBL" id="VIIS01001205">
    <property type="protein sequence ID" value="KAF0301025.1"/>
    <property type="molecule type" value="Genomic_DNA"/>
</dbReference>
<dbReference type="Pfam" id="PF21896">
    <property type="entry name" value="Talin_IBS2B"/>
    <property type="match status" value="4"/>
</dbReference>
<evidence type="ECO:0000313" key="6">
    <source>
        <dbReference type="EMBL" id="KAF0301022.1"/>
    </source>
</evidence>
<dbReference type="GO" id="GO:0098609">
    <property type="term" value="P:cell-cell adhesion"/>
    <property type="evidence" value="ECO:0007669"/>
    <property type="project" value="TreeGrafter"/>
</dbReference>
<dbReference type="Pfam" id="PF01608">
    <property type="entry name" value="I_LWEQ"/>
    <property type="match status" value="1"/>
</dbReference>
<dbReference type="Pfam" id="PF21865">
    <property type="entry name" value="TLN1-like_RS"/>
    <property type="match status" value="2"/>
</dbReference>
<comment type="caution">
    <text evidence="6">The sequence shown here is derived from an EMBL/GenBank/DDBJ whole genome shotgun (WGS) entry which is preliminary data.</text>
</comment>
<keyword evidence="7" id="KW-1185">Reference proteome</keyword>
<evidence type="ECO:0000256" key="1">
    <source>
        <dbReference type="ARBA" id="ARBA00004496"/>
    </source>
</evidence>
<feature type="compositionally biased region" description="Low complexity" evidence="4">
    <location>
        <begin position="1909"/>
        <end position="1921"/>
    </location>
</feature>
<feature type="compositionally biased region" description="Polar residues" evidence="4">
    <location>
        <begin position="1943"/>
        <end position="1968"/>
    </location>
</feature>
<evidence type="ECO:0000256" key="4">
    <source>
        <dbReference type="SAM" id="MobiDB-lite"/>
    </source>
</evidence>
<dbReference type="EMBL" id="VIIS01001205">
    <property type="protein sequence ID" value="KAF0301022.1"/>
    <property type="molecule type" value="Genomic_DNA"/>
</dbReference>
<comment type="subcellular location">
    <subcellularLocation>
        <location evidence="1">Cytoplasm</location>
    </subcellularLocation>
</comment>
<organism evidence="6 7">
    <name type="scientific">Amphibalanus amphitrite</name>
    <name type="common">Striped barnacle</name>
    <name type="synonym">Balanus amphitrite</name>
    <dbReference type="NCBI Taxonomy" id="1232801"/>
    <lineage>
        <taxon>Eukaryota</taxon>
        <taxon>Metazoa</taxon>
        <taxon>Ecdysozoa</taxon>
        <taxon>Arthropoda</taxon>
        <taxon>Crustacea</taxon>
        <taxon>Multicrustacea</taxon>
        <taxon>Cirripedia</taxon>
        <taxon>Thoracica</taxon>
        <taxon>Thoracicalcarea</taxon>
        <taxon>Balanomorpha</taxon>
        <taxon>Balanoidea</taxon>
        <taxon>Balanidae</taxon>
        <taxon>Amphibalaninae</taxon>
        <taxon>Amphibalanus</taxon>
    </lineage>
</organism>
<evidence type="ECO:0000256" key="2">
    <source>
        <dbReference type="ARBA" id="ARBA00022490"/>
    </source>
</evidence>
<dbReference type="Gene3D" id="1.20.1410.10">
    <property type="entry name" value="I/LWEQ domain"/>
    <property type="match status" value="1"/>
</dbReference>
<dbReference type="InterPro" id="IPR035964">
    <property type="entry name" value="I/LWEQ_dom_sf"/>
</dbReference>
<dbReference type="SMART" id="SM00307">
    <property type="entry name" value="ILWEQ"/>
    <property type="match status" value="1"/>
</dbReference>
<dbReference type="GO" id="GO:0005925">
    <property type="term" value="C:focal adhesion"/>
    <property type="evidence" value="ECO:0007669"/>
    <property type="project" value="TreeGrafter"/>
</dbReference>
<dbReference type="GO" id="GO:0051015">
    <property type="term" value="F:actin filament binding"/>
    <property type="evidence" value="ECO:0007669"/>
    <property type="project" value="InterPro"/>
</dbReference>
<dbReference type="InterPro" id="IPR054060">
    <property type="entry name" value="TLN1-like_RS"/>
</dbReference>
<dbReference type="InterPro" id="IPR057346">
    <property type="entry name" value="Talin1/2_VBS2"/>
</dbReference>
<dbReference type="GO" id="GO:0030036">
    <property type="term" value="P:actin cytoskeleton organization"/>
    <property type="evidence" value="ECO:0007669"/>
    <property type="project" value="TreeGrafter"/>
</dbReference>
<feature type="domain" description="I/LWEQ" evidence="5">
    <location>
        <begin position="1533"/>
        <end position="1771"/>
    </location>
</feature>
<feature type="compositionally biased region" description="Gly residues" evidence="4">
    <location>
        <begin position="1922"/>
        <end position="1931"/>
    </location>
</feature>
<evidence type="ECO:0000313" key="7">
    <source>
        <dbReference type="Proteomes" id="UP000440578"/>
    </source>
</evidence>
<dbReference type="SUPFAM" id="SSF109885">
    <property type="entry name" value="I/LWEQ domain"/>
    <property type="match status" value="3"/>
</dbReference>
<dbReference type="GO" id="GO:0005886">
    <property type="term" value="C:plasma membrane"/>
    <property type="evidence" value="ECO:0007669"/>
    <property type="project" value="TreeGrafter"/>
</dbReference>
<reference evidence="6 7" key="1">
    <citation type="submission" date="2019-07" db="EMBL/GenBank/DDBJ databases">
        <title>Draft genome assembly of a fouling barnacle, Amphibalanus amphitrite (Darwin, 1854): The first reference genome for Thecostraca.</title>
        <authorList>
            <person name="Kim W."/>
        </authorList>
    </citation>
    <scope>NUCLEOTIDE SEQUENCE [LARGE SCALE GENOMIC DNA]</scope>
    <source>
        <strain evidence="6">SNU_AA5</strain>
        <tissue evidence="6">Soma without cirri and trophi</tissue>
    </source>
</reference>
<dbReference type="InterPro" id="IPR049108">
    <property type="entry name" value="Talin_R4"/>
</dbReference>
<dbReference type="Pfam" id="PF08913">
    <property type="entry name" value="VBS"/>
    <property type="match status" value="1"/>
</dbReference>
<dbReference type="GO" id="GO:0005178">
    <property type="term" value="F:integrin binding"/>
    <property type="evidence" value="ECO:0007669"/>
    <property type="project" value="TreeGrafter"/>
</dbReference>
<sequence length="1968" mass="208505">MAPSSVSRRPRTRPVWRQSSPSPDKMFAQPSDTKEMVNQARILAQATAQLIQSIKGQAETTPNSDLQTRLLSAAKQLADATARMVAAAKQCASDPRNADQQQRLREAAEDLRTATSLAASDVLRKKLIKRLEDTAKHAASSATQCIAAGQGAGPYNSNHAVQDELISDCRQVANHIPNLVRSIRGTLSEPDSSRAQLDLLQACQSFVQPSTKMVDSVRRALPTVQDESSALQLNNTSKQFSAALADLQASMARAQEACGSLEVDAALDMIRGLDDELEQFRQAADELQLRPLPGDTPELAAHNLSACKKTVGSTMTQLLTAASEGNEDYTGRAARETANALRDFTGAVRSVAATTDDRAAQHSVIDAGHDVMGSSIMLIEEVKIIVTNPRSADSQRKLQNVAKGVSQALNNTVNCLPGQRDVDIVLQEITETTTRLERHQFPPASKPYGELQADLSRAASQLNDVTSDVVHGAKTSPAQLADSTKRFGGAYGDVLDAGMGMAGQAQDEHNRQEIVESLKSVSAVSSRLLNAAKTVSADPSAPNAKNNLTAAARQVTDSINSLVNVCTSAAPGQRECDNAIRQIQSLQPLLANPTEPISDCSYFECLETVMDKSRSLGDGMTGIANHTRQPDPERFGQAVGSVSESICGLIESAAQASYLIGVSDPTSVAGRPGLVDQSQFGRAREAIQQACVALTDRASSQQQVLSAATQIAKHTSALCTSCRVASGKSTNPVAKRHFVQAAKDVANATAALVKEIKELDKDYSDANRARCAQATRPLIEAVDNLCSFANSPEFASVPAKISAKAQQAQQPIGDSGRRIIDGSCALITAAKSLAVNSRDPGRWQALASHSKDVSDSIKALVSSIRDKAPGQKECEDSIEKLSASIRELDQASMAVASQSLAPRRDNTLQGFSDRAENATSQILQTVDKVRAAARGEAERLGHGVTALSSFFEPLCASVVGTCSHMINTKQQMMLIEQSKTLTESALQLLYAAKEGGGNPKASHIHSDIDESADTMKEAAQELLASLEHQAANAGFVDGVIDTINKSMVQQDFTDSRAYGDLSFVDYQTRMVQSVKEISRTSQEMSQKSAADPAQLGQLAANLSHGYSQLASDSRGAVMVANNTEISNRLHSSVQDLGQSCVGLVKAGGSCQAAPADPTAQREVLEANKVVQDKVAQVLSALQAGSRGTQACINAASTVSGIIGDLDTTIMFATAGTLPAENEEDTFSDHRETILKTAKALVEDTKTLVAGAASTQEQLASAAQNAVATILQLADVVKLGAASLGTDNTDAQVMLMNAVRDVASALGDLIHATKSAAGKPSTDPAMLNLKESAKAGYASESDYVTDWAVSDQEEELIRLLSVMVTNVTSLLKTVKVVEDEHNRGTRALEATVEALAQELKAFDSADPPKGKVTPEELIRATKPVTQATARAVAAGNSCRQDDVIAAANAGRKAIADMLTACKGAAYSAESAELKTRTLEAGHSIAAEYRRLLQWVLTILNKPTVESKQQLPAVSRQIAQCVTELVAAAEQLKGSDWVDPDDPCAIAETELLGAASSIDAAAKKLAALRPRRQVKEADQDMNFDELILESCQSIAAATSALVKAASSAQRELVDRGVVSQRAHYSSEDGQWSEGLISAARTVAVATHSLCQAANSLVQGHSSEEMLISAAKQVAGSTAQLLVACKVKADPDSAATRRLQEAGNRVKKATDNLVRAAQQAIEQDEERSLILNKRLVGGLAQELDAQSDVLRKERELEDARLKLAALRRAKYGEGGDSEGEGYLSGYDSSTRYESSRLETSRQDANGARNIYYTSSAHSTPQSTPGNTLKKTSYSVTREFPVNQDPASALAGGLSKLTIERSTASPLADRGAGSEAEMDSSITEGPSFSESLKHFKSFAGGRSGSPASNFNKSSTSHYSSSMTRTTGGGAGGGGDPLTSLASAERMLSQSSQRVEKTVTMTNTSRSYRSGQT</sequence>
<feature type="coiled-coil region" evidence="3">
    <location>
        <begin position="1696"/>
        <end position="1766"/>
    </location>
</feature>
<dbReference type="Pfam" id="PF25177">
    <property type="entry name" value="Talin_VBS2"/>
    <property type="match status" value="1"/>
</dbReference>
<dbReference type="FunFam" id="1.20.1410.10:FF:000001">
    <property type="entry name" value="Talin 2"/>
    <property type="match status" value="1"/>
</dbReference>
<dbReference type="InterPro" id="IPR037438">
    <property type="entry name" value="Talin1/2-RS"/>
</dbReference>
<dbReference type="Gene3D" id="1.20.1420.10">
    <property type="entry name" value="Talin, central domain"/>
    <property type="match status" value="7"/>
</dbReference>
<feature type="coiled-coil region" evidence="3">
    <location>
        <begin position="237"/>
        <end position="290"/>
    </location>
</feature>
<dbReference type="OrthoDB" id="10262320at2759"/>
<dbReference type="InterPro" id="IPR036723">
    <property type="entry name" value="Alpha-catenin/vinculin-like_sf"/>
</dbReference>
<feature type="region of interest" description="Disordered" evidence="4">
    <location>
        <begin position="1860"/>
        <end position="1968"/>
    </location>
</feature>
<dbReference type="GO" id="GO:0005737">
    <property type="term" value="C:cytoplasm"/>
    <property type="evidence" value="ECO:0007669"/>
    <property type="project" value="UniProtKB-SubCell"/>
</dbReference>
<keyword evidence="2" id="KW-0963">Cytoplasm</keyword>
<proteinExistence type="predicted"/>
<dbReference type="PANTHER" id="PTHR19981:SF1">
    <property type="entry name" value="RHEA, ISOFORM B"/>
    <property type="match status" value="1"/>
</dbReference>
<keyword evidence="3" id="KW-0175">Coiled coil</keyword>